<dbReference type="Pfam" id="PF14559">
    <property type="entry name" value="TPR_19"/>
    <property type="match status" value="1"/>
</dbReference>
<protein>
    <submittedName>
        <fullName evidence="5">Tetratricopeptide repeat protein</fullName>
    </submittedName>
</protein>
<gene>
    <name evidence="5" type="ORF">FKG95_14115</name>
</gene>
<feature type="region of interest" description="Disordered" evidence="4">
    <location>
        <begin position="550"/>
        <end position="580"/>
    </location>
</feature>
<feature type="repeat" description="TPR" evidence="3">
    <location>
        <begin position="137"/>
        <end position="170"/>
    </location>
</feature>
<dbReference type="InterPro" id="IPR051012">
    <property type="entry name" value="CellSynth/LPSAsmb/PSIAsmb"/>
</dbReference>
<keyword evidence="2 3" id="KW-0802">TPR repeat</keyword>
<evidence type="ECO:0000313" key="6">
    <source>
        <dbReference type="Proteomes" id="UP000315252"/>
    </source>
</evidence>
<organism evidence="5 6">
    <name type="scientific">Denitrobaculum tricleocarpae</name>
    <dbReference type="NCBI Taxonomy" id="2591009"/>
    <lineage>
        <taxon>Bacteria</taxon>
        <taxon>Pseudomonadati</taxon>
        <taxon>Pseudomonadota</taxon>
        <taxon>Alphaproteobacteria</taxon>
        <taxon>Rhodospirillales</taxon>
        <taxon>Rhodospirillaceae</taxon>
        <taxon>Denitrobaculum</taxon>
    </lineage>
</organism>
<evidence type="ECO:0000256" key="2">
    <source>
        <dbReference type="ARBA" id="ARBA00022803"/>
    </source>
</evidence>
<dbReference type="InterPro" id="IPR019734">
    <property type="entry name" value="TPR_rpt"/>
</dbReference>
<proteinExistence type="predicted"/>
<keyword evidence="1" id="KW-0677">Repeat</keyword>
<name>A0A545TRI3_9PROT</name>
<dbReference type="PANTHER" id="PTHR45586">
    <property type="entry name" value="TPR REPEAT-CONTAINING PROTEIN PA4667"/>
    <property type="match status" value="1"/>
</dbReference>
<feature type="repeat" description="TPR" evidence="3">
    <location>
        <begin position="171"/>
        <end position="204"/>
    </location>
</feature>
<dbReference type="Gene3D" id="1.25.40.10">
    <property type="entry name" value="Tetratricopeptide repeat domain"/>
    <property type="match status" value="1"/>
</dbReference>
<dbReference type="OrthoDB" id="7817412at2"/>
<accession>A0A545TRI3</accession>
<dbReference type="PANTHER" id="PTHR45586:SF1">
    <property type="entry name" value="LIPOPOLYSACCHARIDE ASSEMBLY PROTEIN B"/>
    <property type="match status" value="1"/>
</dbReference>
<comment type="caution">
    <text evidence="5">The sequence shown here is derived from an EMBL/GenBank/DDBJ whole genome shotgun (WGS) entry which is preliminary data.</text>
</comment>
<reference evidence="5 6" key="1">
    <citation type="submission" date="2019-06" db="EMBL/GenBank/DDBJ databases">
        <title>Whole genome sequence for Rhodospirillaceae sp. R148.</title>
        <authorList>
            <person name="Wang G."/>
        </authorList>
    </citation>
    <scope>NUCLEOTIDE SEQUENCE [LARGE SCALE GENOMIC DNA]</scope>
    <source>
        <strain evidence="5 6">R148</strain>
    </source>
</reference>
<dbReference type="AlphaFoldDB" id="A0A545TRI3"/>
<dbReference type="SUPFAM" id="SSF48452">
    <property type="entry name" value="TPR-like"/>
    <property type="match status" value="1"/>
</dbReference>
<dbReference type="PROSITE" id="PS50005">
    <property type="entry name" value="TPR"/>
    <property type="match status" value="2"/>
</dbReference>
<evidence type="ECO:0000313" key="5">
    <source>
        <dbReference type="EMBL" id="TQV79826.1"/>
    </source>
</evidence>
<dbReference type="SMART" id="SM00028">
    <property type="entry name" value="TPR"/>
    <property type="match status" value="3"/>
</dbReference>
<evidence type="ECO:0000256" key="3">
    <source>
        <dbReference type="PROSITE-ProRule" id="PRU00339"/>
    </source>
</evidence>
<dbReference type="InterPro" id="IPR011990">
    <property type="entry name" value="TPR-like_helical_dom_sf"/>
</dbReference>
<feature type="region of interest" description="Disordered" evidence="4">
    <location>
        <begin position="453"/>
        <end position="484"/>
    </location>
</feature>
<evidence type="ECO:0000256" key="1">
    <source>
        <dbReference type="ARBA" id="ARBA00022737"/>
    </source>
</evidence>
<keyword evidence="6" id="KW-1185">Reference proteome</keyword>
<evidence type="ECO:0000256" key="4">
    <source>
        <dbReference type="SAM" id="MobiDB-lite"/>
    </source>
</evidence>
<sequence>MWTQESLLNGVNQRRTGRLTMIISHALNSATKLLLILAPLIFVSGCASLADHTSPASQTAARIQAEPGPDRLVRYCRRMAETKNLRIAIGICERALAAAPENPEPVIILAEAYLDADLSSEAAEAYRFALSIDDQSGKAHFGLGKLYLKTSRLEEARPHLEAALESGQQDPAIFNALGVLEDQSGDHASAQSFYQAGLALDPDNTALTNNLGVSLLLSKPSEIGDSIFGRLAPEQESRQTAAVPRQAVEAPRQTSIAAKASASVSLKAEPEQKSGSTLKVRDLTQAELFQVEEDTLFTFFRDSRVADLGSLEPVVTPAPIEIVDFQALPVLPDPTGTHSPSGPMVGNADTNNSTSATLLARALVDYNPGSPAVTDQPERAHAPLTTQVVKIVSHRAQSFDLARVRPVRKPFVPNAAVELASEQGHLADFVELEVDPEPKLQLAKVAHLPIEMPALDRVPPSEGKNSPSSDRAPEAGSTSPGVLPNSVQIVEISAPASEKAVTTLGDDSEIMMDMLLPTDTGILNLHGDGPTLKAETRHQPSVDTIAALPDASETPHQPDPQEPANPGSGEPDAEPVFWPNGLAERSLPSLRSSSPDDSQETITALMLLNRDPISSA</sequence>
<dbReference type="Proteomes" id="UP000315252">
    <property type="component" value="Unassembled WGS sequence"/>
</dbReference>
<dbReference type="EMBL" id="VHSH01000004">
    <property type="protein sequence ID" value="TQV79826.1"/>
    <property type="molecule type" value="Genomic_DNA"/>
</dbReference>